<dbReference type="PANTHER" id="PTHR46470">
    <property type="entry name" value="N-ACYLNEURAMINATE-9-PHOSPHATASE"/>
    <property type="match status" value="1"/>
</dbReference>
<evidence type="ECO:0000256" key="2">
    <source>
        <dbReference type="ARBA" id="ARBA00022842"/>
    </source>
</evidence>
<dbReference type="InterPro" id="IPR036412">
    <property type="entry name" value="HAD-like_sf"/>
</dbReference>
<evidence type="ECO:0000256" key="1">
    <source>
        <dbReference type="ARBA" id="ARBA00022801"/>
    </source>
</evidence>
<dbReference type="GO" id="GO:0016787">
    <property type="term" value="F:hydrolase activity"/>
    <property type="evidence" value="ECO:0007669"/>
    <property type="project" value="UniProtKB-KW"/>
</dbReference>
<gene>
    <name evidence="3" type="ORF">HFZ78_16065</name>
</gene>
<reference evidence="3 4" key="1">
    <citation type="submission" date="2020-04" db="EMBL/GenBank/DDBJ databases">
        <title>Genome-Wide Identification of 5-Methylcytosine Sites in Bacterial Genomes By High-Throughput Sequencing of MspJI Restriction Fragments.</title>
        <authorList>
            <person name="Wu V."/>
        </authorList>
    </citation>
    <scope>NUCLEOTIDE SEQUENCE [LARGE SCALE GENOMIC DNA]</scope>
    <source>
        <strain evidence="3 4">S2</strain>
    </source>
</reference>
<sequence>MNQQTLILDLDDTLIHCNKYFVESRNRFANVMKKWFKSVQKQEILQKQSEIDIKSVENDGLHSSLYTQSLVTTYRYFCEKTGRKMKASELNQVEKIGQSVFQRKVKPFPYMYEILDTLQAERHQLYLFTGGDEENQNRKISQLRLTDYFEERIFIFEHKNTEALRQVLNKINADKKNTWLIGNSLKTDIKPAIELGLNAIHIPAEIEWSYNIVDIEIEPSGTYAELKSLVQLPEYIREQAYSRGKTRRDSVKEIRSQEWVHLNKEVQA</sequence>
<dbReference type="InterPro" id="IPR023214">
    <property type="entry name" value="HAD_sf"/>
</dbReference>
<dbReference type="SFLD" id="SFLDS00003">
    <property type="entry name" value="Haloacid_Dehalogenase"/>
    <property type="match status" value="1"/>
</dbReference>
<dbReference type="InterPro" id="IPR041492">
    <property type="entry name" value="HAD_2"/>
</dbReference>
<dbReference type="SUPFAM" id="SSF56784">
    <property type="entry name" value="HAD-like"/>
    <property type="match status" value="1"/>
</dbReference>
<dbReference type="SFLD" id="SFLDG01129">
    <property type="entry name" value="C1.5:_HAD__Beta-PGM__Phosphata"/>
    <property type="match status" value="1"/>
</dbReference>
<dbReference type="Gene3D" id="3.40.50.1000">
    <property type="entry name" value="HAD superfamily/HAD-like"/>
    <property type="match status" value="1"/>
</dbReference>
<dbReference type="Gene3D" id="1.10.150.240">
    <property type="entry name" value="Putative phosphatase, domain 2"/>
    <property type="match status" value="1"/>
</dbReference>
<evidence type="ECO:0000313" key="4">
    <source>
        <dbReference type="Proteomes" id="UP000501868"/>
    </source>
</evidence>
<name>A0A6H1P3C2_PRIMG</name>
<evidence type="ECO:0000313" key="3">
    <source>
        <dbReference type="EMBL" id="QIZ08059.1"/>
    </source>
</evidence>
<organism evidence="3 4">
    <name type="scientific">Priestia megaterium</name>
    <name type="common">Bacillus megaterium</name>
    <dbReference type="NCBI Taxonomy" id="1404"/>
    <lineage>
        <taxon>Bacteria</taxon>
        <taxon>Bacillati</taxon>
        <taxon>Bacillota</taxon>
        <taxon>Bacilli</taxon>
        <taxon>Bacillales</taxon>
        <taxon>Bacillaceae</taxon>
        <taxon>Priestia</taxon>
    </lineage>
</organism>
<dbReference type="InterPro" id="IPR023198">
    <property type="entry name" value="PGP-like_dom2"/>
</dbReference>
<dbReference type="Pfam" id="PF13419">
    <property type="entry name" value="HAD_2"/>
    <property type="match status" value="1"/>
</dbReference>
<dbReference type="AlphaFoldDB" id="A0A6H1P3C2"/>
<accession>A0A6H1P3C2</accession>
<protein>
    <submittedName>
        <fullName evidence="3">HAD family hydrolase</fullName>
    </submittedName>
</protein>
<keyword evidence="2" id="KW-0460">Magnesium</keyword>
<dbReference type="EMBL" id="CP051128">
    <property type="protein sequence ID" value="QIZ08059.1"/>
    <property type="molecule type" value="Genomic_DNA"/>
</dbReference>
<reference evidence="3 4" key="2">
    <citation type="submission" date="2020-04" db="EMBL/GenBank/DDBJ databases">
        <authorList>
            <person name="Fomenkov A."/>
            <person name="Anton B.P."/>
            <person name="Roberts R.J."/>
        </authorList>
    </citation>
    <scope>NUCLEOTIDE SEQUENCE [LARGE SCALE GENOMIC DNA]</scope>
    <source>
        <strain evidence="3 4">S2</strain>
    </source>
</reference>
<dbReference type="Proteomes" id="UP000501868">
    <property type="component" value="Chromosome"/>
</dbReference>
<dbReference type="InterPro" id="IPR051400">
    <property type="entry name" value="HAD-like_hydrolase"/>
</dbReference>
<keyword evidence="1 3" id="KW-0378">Hydrolase</keyword>
<proteinExistence type="predicted"/>